<dbReference type="CDD" id="cd03710">
    <property type="entry name" value="BipA_TypA_C"/>
    <property type="match status" value="1"/>
</dbReference>
<dbReference type="EMBL" id="WAEA01000024">
    <property type="protein sequence ID" value="MUV10738.1"/>
    <property type="molecule type" value="Genomic_DNA"/>
</dbReference>
<dbReference type="Gene3D" id="3.30.70.870">
    <property type="entry name" value="Elongation Factor G (Translational Gtpase), domain 3"/>
    <property type="match status" value="1"/>
</dbReference>
<dbReference type="GO" id="GO:0005829">
    <property type="term" value="C:cytosol"/>
    <property type="evidence" value="ECO:0007669"/>
    <property type="project" value="TreeGrafter"/>
</dbReference>
<dbReference type="InterPro" id="IPR000795">
    <property type="entry name" value="T_Tr_GTP-bd_dom"/>
</dbReference>
<dbReference type="HAMAP" id="MF_00849">
    <property type="entry name" value="BipA"/>
    <property type="match status" value="1"/>
</dbReference>
<dbReference type="Pfam" id="PF03144">
    <property type="entry name" value="GTP_EFTU_D2"/>
    <property type="match status" value="1"/>
</dbReference>
<dbReference type="FunFam" id="3.40.50.300:FF:000055">
    <property type="entry name" value="GTP-binding protein TypA"/>
    <property type="match status" value="1"/>
</dbReference>
<dbReference type="FunFam" id="2.40.30.10:FF:000016">
    <property type="entry name" value="GTP-binding protein TypA"/>
    <property type="match status" value="1"/>
</dbReference>
<gene>
    <name evidence="5" type="primary">typA</name>
    <name evidence="3" type="synonym">bipA</name>
    <name evidence="5" type="ORF">F7218_07755</name>
</gene>
<keyword evidence="3" id="KW-0378">Hydrolase</keyword>
<comment type="subunit">
    <text evidence="3">Monomer.</text>
</comment>
<keyword evidence="3" id="KW-0820">tRNA-binding</keyword>
<feature type="binding site" evidence="3">
    <location>
        <begin position="14"/>
        <end position="19"/>
    </location>
    <ligand>
        <name>GTP</name>
        <dbReference type="ChEBI" id="CHEBI:37565"/>
    </ligand>
</feature>
<dbReference type="GO" id="GO:1990904">
    <property type="term" value="C:ribonucleoprotein complex"/>
    <property type="evidence" value="ECO:0007669"/>
    <property type="project" value="TreeGrafter"/>
</dbReference>
<dbReference type="GO" id="GO:0043022">
    <property type="term" value="F:ribosome binding"/>
    <property type="evidence" value="ECO:0007669"/>
    <property type="project" value="UniProtKB-UniRule"/>
</dbReference>
<dbReference type="GO" id="GO:0009409">
    <property type="term" value="P:response to cold"/>
    <property type="evidence" value="ECO:0007669"/>
    <property type="project" value="UniProtKB-ARBA"/>
</dbReference>
<evidence type="ECO:0000259" key="4">
    <source>
        <dbReference type="PROSITE" id="PS51722"/>
    </source>
</evidence>
<evidence type="ECO:0000256" key="2">
    <source>
        <dbReference type="ARBA" id="ARBA00048548"/>
    </source>
</evidence>
<dbReference type="Pfam" id="PF00009">
    <property type="entry name" value="GTP_EFTU"/>
    <property type="match status" value="1"/>
</dbReference>
<dbReference type="GO" id="GO:0000049">
    <property type="term" value="F:tRNA binding"/>
    <property type="evidence" value="ECO:0007669"/>
    <property type="project" value="UniProtKB-KW"/>
</dbReference>
<dbReference type="NCBIfam" id="TIGR00231">
    <property type="entry name" value="small_GTP"/>
    <property type="match status" value="1"/>
</dbReference>
<name>A0A7K1P212_HELPX</name>
<dbReference type="FunFam" id="2.40.50.250:FF:000001">
    <property type="entry name" value="GTP-binding protein TypA"/>
    <property type="match status" value="1"/>
</dbReference>
<dbReference type="PRINTS" id="PR00315">
    <property type="entry name" value="ELONGATNFCT"/>
</dbReference>
<dbReference type="PROSITE" id="PS51722">
    <property type="entry name" value="G_TR_2"/>
    <property type="match status" value="1"/>
</dbReference>
<dbReference type="InterPro" id="IPR047043">
    <property type="entry name" value="BipA_III"/>
</dbReference>
<evidence type="ECO:0000313" key="5">
    <source>
        <dbReference type="EMBL" id="MUV10738.1"/>
    </source>
</evidence>
<keyword evidence="3" id="KW-0699">rRNA-binding</keyword>
<feature type="binding site" evidence="3">
    <location>
        <begin position="127"/>
        <end position="130"/>
    </location>
    <ligand>
        <name>GTP</name>
        <dbReference type="ChEBI" id="CHEBI:37565"/>
    </ligand>
</feature>
<reference evidence="5 6" key="1">
    <citation type="journal article" date="2020" name="J. Clin. Microbiol.">
        <title>Helicobacter pylori infections in the Bronx, New York: Surveying Antibiotic Susceptibility and Strain Lineage by Whole-genome Sequencing.</title>
        <authorList>
            <person name="Saranathan R."/>
            <person name="Levi M.H."/>
            <person name="Wattam A.R."/>
            <person name="Malek A."/>
            <person name="Asare E."/>
            <person name="Behin D.S."/>
            <person name="Pan D.H."/>
            <person name="Jacobs W.R."/>
            <person name="Szymczak W.A."/>
        </authorList>
    </citation>
    <scope>NUCLEOTIDE SEQUENCE [LARGE SCALE GENOMIC DNA]</scope>
    <source>
        <strain evidence="5 6">MHP10</strain>
    </source>
</reference>
<dbReference type="Pfam" id="PF21018">
    <property type="entry name" value="BipA_C"/>
    <property type="match status" value="1"/>
</dbReference>
<dbReference type="GO" id="GO:0005525">
    <property type="term" value="F:GTP binding"/>
    <property type="evidence" value="ECO:0007669"/>
    <property type="project" value="UniProtKB-UniRule"/>
</dbReference>
<comment type="catalytic activity">
    <reaction evidence="2 3">
        <text>GTP + H2O = GDP + phosphate + H(+)</text>
        <dbReference type="Rhea" id="RHEA:19669"/>
        <dbReference type="ChEBI" id="CHEBI:15377"/>
        <dbReference type="ChEBI" id="CHEBI:15378"/>
        <dbReference type="ChEBI" id="CHEBI:37565"/>
        <dbReference type="ChEBI" id="CHEBI:43474"/>
        <dbReference type="ChEBI" id="CHEBI:58189"/>
    </reaction>
</comment>
<keyword evidence="3" id="KW-0547">Nucleotide-binding</keyword>
<dbReference type="GO" id="GO:0019843">
    <property type="term" value="F:rRNA binding"/>
    <property type="evidence" value="ECO:0007669"/>
    <property type="project" value="UniProtKB-KW"/>
</dbReference>
<evidence type="ECO:0000256" key="1">
    <source>
        <dbReference type="ARBA" id="ARBA00023134"/>
    </source>
</evidence>
<dbReference type="AlphaFoldDB" id="A0A7K1P212"/>
<dbReference type="InterPro" id="IPR042116">
    <property type="entry name" value="TypA/BipA_C"/>
</dbReference>
<dbReference type="InterPro" id="IPR047042">
    <property type="entry name" value="BipA_II"/>
</dbReference>
<dbReference type="SUPFAM" id="SSF52540">
    <property type="entry name" value="P-loop containing nucleoside triphosphate hydrolases"/>
    <property type="match status" value="1"/>
</dbReference>
<dbReference type="InterPro" id="IPR035647">
    <property type="entry name" value="EFG_III/V"/>
</dbReference>
<keyword evidence="3" id="KW-0963">Cytoplasm</keyword>
<evidence type="ECO:0000313" key="6">
    <source>
        <dbReference type="Proteomes" id="UP000460877"/>
    </source>
</evidence>
<organism evidence="5 6">
    <name type="scientific">Helicobacter pylori</name>
    <name type="common">Campylobacter pylori</name>
    <dbReference type="NCBI Taxonomy" id="210"/>
    <lineage>
        <taxon>Bacteria</taxon>
        <taxon>Pseudomonadati</taxon>
        <taxon>Campylobacterota</taxon>
        <taxon>Epsilonproteobacteria</taxon>
        <taxon>Campylobacterales</taxon>
        <taxon>Helicobacteraceae</taxon>
        <taxon>Helicobacter</taxon>
    </lineage>
</organism>
<dbReference type="PANTHER" id="PTHR42908">
    <property type="entry name" value="TRANSLATION ELONGATION FACTOR-RELATED"/>
    <property type="match status" value="1"/>
</dbReference>
<dbReference type="InterPro" id="IPR031157">
    <property type="entry name" value="G_TR_CS"/>
</dbReference>
<comment type="function">
    <text evidence="3">A 50S ribosomal subunit assembly protein with GTPase activity, required for 50S subunit assembly at low temperatures, may also play a role in translation. Binds GTP and analogs. Binds the 70S ribosome between the 30S and 50S subunits, in a similar position as ribosome-bound EF-G; it contacts a number of ribosomal proteins, both rRNAs and the A-site tRNA.</text>
</comment>
<dbReference type="FunFam" id="3.30.70.240:FF:000002">
    <property type="entry name" value="GTP-binding protein TypA"/>
    <property type="match status" value="1"/>
</dbReference>
<dbReference type="GO" id="GO:0010467">
    <property type="term" value="P:gene expression"/>
    <property type="evidence" value="ECO:0007669"/>
    <property type="project" value="UniProtKB-ARBA"/>
</dbReference>
<dbReference type="EC" id="3.6.5.-" evidence="3"/>
<dbReference type="Gene3D" id="2.40.30.10">
    <property type="entry name" value="Translation factors"/>
    <property type="match status" value="1"/>
</dbReference>
<sequence length="599" mass="66625">MKNIRNIAVIAHVDHGKTTLVDGLLSQSGTFSEREKVDERVMDSNDLERERGITILSKNTAIYYKDTKINIIDTPGHADFGGEVERVLKMVDGVLLLVDAQEGVMPQTKFVVKKALSFGICPIVVVNKIDKPAAEPDRVVDEVFDLFVAMGASDKQLDFPVVYAAARDGYAMKSLDDEKKNLEPLFETILEHVPSPSGSVDEPLQMQIFTLDYDNYVGKIGIARVFNGSVKKNESVLLMKSDGSKENGRITKLIGFLGLARTEIENAYAGDIVAIAGFSAMDVGDSVVDPANPMPLDPMHLEEPTMSVYFAVNDSPLAGLEGKHVTANKLKDRLLKEMQTNIAMKCEEMGEGKFKVSGRGELQITILAENLRREGFEFSISRPEVIIKEENGVKCEPFEHLVVDTPQDFSGAIIERLGKRKAEMKAMNPMSDGYTRLEFEIPARGLIGYRSEFLTDTKGEGVMNHSFLEFRPFSGSVESRKNGALISMENGEATAFSLFNIQERGTLFINPQTKVYVGMVIGEHSRDNDLDVNPIKSKHLTNMRASGSDDAIKLTPPRTMVLERALEWIEEDEILEVTPLNLRIRKKILDSNMRKRAKK</sequence>
<comment type="caution">
    <text evidence="5">The sequence shown here is derived from an EMBL/GenBank/DDBJ whole genome shotgun (WGS) entry which is preliminary data.</text>
</comment>
<dbReference type="PANTHER" id="PTHR42908:SF8">
    <property type="entry name" value="TR-TYPE G DOMAIN-CONTAINING PROTEIN"/>
    <property type="match status" value="1"/>
</dbReference>
<keyword evidence="3" id="KW-0690">Ribosome biogenesis</keyword>
<comment type="subcellular location">
    <subcellularLocation>
        <location evidence="3">Cytoplasm</location>
    </subcellularLocation>
    <text evidence="3">Binds to ribosomes.</text>
</comment>
<keyword evidence="1 3" id="KW-0342">GTP-binding</keyword>
<dbReference type="CDD" id="cd03691">
    <property type="entry name" value="BipA_TypA_II"/>
    <property type="match status" value="1"/>
</dbReference>
<dbReference type="InterPro" id="IPR047041">
    <property type="entry name" value="BipA_GTP-bd_dom"/>
</dbReference>
<dbReference type="InterPro" id="IPR009000">
    <property type="entry name" value="Transl_B-barrel_sf"/>
</dbReference>
<dbReference type="CDD" id="cd16263">
    <property type="entry name" value="BipA_III"/>
    <property type="match status" value="1"/>
</dbReference>
<dbReference type="FunFam" id="3.30.70.870:FF:000003">
    <property type="entry name" value="GTP-binding protein TypA"/>
    <property type="match status" value="1"/>
</dbReference>
<dbReference type="Gene3D" id="3.40.50.300">
    <property type="entry name" value="P-loop containing nucleotide triphosphate hydrolases"/>
    <property type="match status" value="1"/>
</dbReference>
<dbReference type="InterPro" id="IPR035651">
    <property type="entry name" value="BipA_V"/>
</dbReference>
<keyword evidence="3" id="KW-0694">RNA-binding</keyword>
<dbReference type="InterPro" id="IPR027417">
    <property type="entry name" value="P-loop_NTPase"/>
</dbReference>
<dbReference type="GO" id="GO:0003924">
    <property type="term" value="F:GTPase activity"/>
    <property type="evidence" value="ECO:0007669"/>
    <property type="project" value="UniProtKB-UniRule"/>
</dbReference>
<dbReference type="Pfam" id="PF00679">
    <property type="entry name" value="EFG_C"/>
    <property type="match status" value="1"/>
</dbReference>
<dbReference type="NCBIfam" id="TIGR01394">
    <property type="entry name" value="TypA_BipA"/>
    <property type="match status" value="1"/>
</dbReference>
<comment type="similarity">
    <text evidence="3">Belongs to the TRAFAC class translation factor GTPase superfamily. Classic translation factor GTPase family. BipA subfamily.</text>
</comment>
<dbReference type="SUPFAM" id="SSF50447">
    <property type="entry name" value="Translation proteins"/>
    <property type="match status" value="1"/>
</dbReference>
<dbReference type="InterPro" id="IPR048876">
    <property type="entry name" value="BipA_C"/>
</dbReference>
<proteinExistence type="inferred from homology"/>
<accession>A0A7K1P212</accession>
<dbReference type="InterPro" id="IPR000640">
    <property type="entry name" value="EFG_V-like"/>
</dbReference>
<dbReference type="GO" id="GO:0000027">
    <property type="term" value="P:ribosomal large subunit assembly"/>
    <property type="evidence" value="ECO:0007669"/>
    <property type="project" value="UniProtKB-UniRule"/>
</dbReference>
<dbReference type="PROSITE" id="PS00301">
    <property type="entry name" value="G_TR_1"/>
    <property type="match status" value="1"/>
</dbReference>
<dbReference type="Gene3D" id="3.30.70.240">
    <property type="match status" value="1"/>
</dbReference>
<protein>
    <recommendedName>
        <fullName evidence="3">Large ribosomal subunit assembly factor BipA</fullName>
        <ecNumber evidence="3">3.6.5.-</ecNumber>
    </recommendedName>
    <alternativeName>
        <fullName evidence="3">GTP-binding protein BipA</fullName>
    </alternativeName>
</protein>
<evidence type="ECO:0000256" key="3">
    <source>
        <dbReference type="HAMAP-Rule" id="MF_00849"/>
    </source>
</evidence>
<dbReference type="Gene3D" id="2.40.50.250">
    <property type="entry name" value="bipa protein"/>
    <property type="match status" value="1"/>
</dbReference>
<dbReference type="InterPro" id="IPR004161">
    <property type="entry name" value="EFTu-like_2"/>
</dbReference>
<dbReference type="SUPFAM" id="SSF54980">
    <property type="entry name" value="EF-G C-terminal domain-like"/>
    <property type="match status" value="2"/>
</dbReference>
<feature type="domain" description="Tr-type G" evidence="4">
    <location>
        <begin position="2"/>
        <end position="197"/>
    </location>
</feature>
<dbReference type="InterPro" id="IPR006298">
    <property type="entry name" value="BipA"/>
</dbReference>
<dbReference type="InterPro" id="IPR005225">
    <property type="entry name" value="Small_GTP-bd"/>
</dbReference>
<dbReference type="RefSeq" id="WP_156585374.1">
    <property type="nucleotide sequence ID" value="NZ_WAEA01000024.1"/>
</dbReference>
<dbReference type="CDD" id="cd01891">
    <property type="entry name" value="TypA_BipA"/>
    <property type="match status" value="1"/>
</dbReference>
<dbReference type="Proteomes" id="UP000460877">
    <property type="component" value="Unassembled WGS sequence"/>
</dbReference>